<accession>A0ABR7Z485</accession>
<reference evidence="10 11" key="1">
    <citation type="journal article" date="2020" name="Insects">
        <title>Bacteria Belonging to Pseudomonas typographi sp. nov. from the Bark Beetle Ips typographus Have Genomic Potential to Aid in the Host Ecology.</title>
        <authorList>
            <person name="Peral-Aranega E."/>
            <person name="Saati-Santamaria Z."/>
            <person name="Kolarik M."/>
            <person name="Rivas R."/>
            <person name="Garcia-Fraile P."/>
        </authorList>
    </citation>
    <scope>NUCLEOTIDE SEQUENCE [LARGE SCALE GENOMIC DNA]</scope>
    <source>
        <strain evidence="10 11">CA3A</strain>
    </source>
</reference>
<evidence type="ECO:0000256" key="3">
    <source>
        <dbReference type="ARBA" id="ARBA00022475"/>
    </source>
</evidence>
<dbReference type="RefSeq" id="WP_190422225.1">
    <property type="nucleotide sequence ID" value="NZ_JAAOCA010000019.1"/>
</dbReference>
<evidence type="ECO:0000256" key="4">
    <source>
        <dbReference type="ARBA" id="ARBA00022692"/>
    </source>
</evidence>
<keyword evidence="6 7" id="KW-0472">Membrane</keyword>
<dbReference type="Pfam" id="PF20730">
    <property type="entry name" value="YetF_N"/>
    <property type="match status" value="1"/>
</dbReference>
<keyword evidence="5 7" id="KW-1133">Transmembrane helix</keyword>
<comment type="subcellular location">
    <subcellularLocation>
        <location evidence="1">Cell membrane</location>
        <topology evidence="1">Multi-pass membrane protein</topology>
    </subcellularLocation>
</comment>
<feature type="transmembrane region" description="Helical" evidence="7">
    <location>
        <begin position="29"/>
        <end position="49"/>
    </location>
</feature>
<dbReference type="Pfam" id="PF04239">
    <property type="entry name" value="DUF421"/>
    <property type="match status" value="1"/>
</dbReference>
<evidence type="ECO:0000256" key="1">
    <source>
        <dbReference type="ARBA" id="ARBA00004651"/>
    </source>
</evidence>
<sequence length="150" mass="16410">MDSVLRAAVMYFVVWVLFKVAGRRSLADLTAFDFVLLLIIGEATQQALLGDDFSVTNAVLIISTLIAMDVVFSYAKQRSPALAKLDGGPTIVVENGQPLKARMRQARLTEADIMEAARSNQAVVDMADIQYAIIERNGTLSIIPRPQAQQ</sequence>
<feature type="domain" description="YetF C-terminal" evidence="8">
    <location>
        <begin position="85"/>
        <end position="147"/>
    </location>
</feature>
<dbReference type="Gene3D" id="3.30.240.20">
    <property type="entry name" value="bsu07140 like domains"/>
    <property type="match status" value="1"/>
</dbReference>
<feature type="transmembrane region" description="Helical" evidence="7">
    <location>
        <begin position="6"/>
        <end position="22"/>
    </location>
</feature>
<evidence type="ECO:0000256" key="5">
    <source>
        <dbReference type="ARBA" id="ARBA00022989"/>
    </source>
</evidence>
<dbReference type="InterPro" id="IPR048454">
    <property type="entry name" value="YetF_N"/>
</dbReference>
<evidence type="ECO:0000256" key="2">
    <source>
        <dbReference type="ARBA" id="ARBA00006448"/>
    </source>
</evidence>
<keyword evidence="11" id="KW-1185">Reference proteome</keyword>
<dbReference type="InterPro" id="IPR023090">
    <property type="entry name" value="UPF0702_alpha/beta_dom_sf"/>
</dbReference>
<evidence type="ECO:0000259" key="9">
    <source>
        <dbReference type="Pfam" id="PF20730"/>
    </source>
</evidence>
<dbReference type="Proteomes" id="UP000805841">
    <property type="component" value="Unassembled WGS sequence"/>
</dbReference>
<evidence type="ECO:0000259" key="8">
    <source>
        <dbReference type="Pfam" id="PF04239"/>
    </source>
</evidence>
<evidence type="ECO:0000256" key="7">
    <source>
        <dbReference type="SAM" id="Phobius"/>
    </source>
</evidence>
<evidence type="ECO:0000256" key="6">
    <source>
        <dbReference type="ARBA" id="ARBA00023136"/>
    </source>
</evidence>
<comment type="similarity">
    <text evidence="2">Belongs to the UPF0702 family.</text>
</comment>
<organism evidence="10 11">
    <name type="scientific">Pseudomonas typographi</name>
    <dbReference type="NCBI Taxonomy" id="2715964"/>
    <lineage>
        <taxon>Bacteria</taxon>
        <taxon>Pseudomonadati</taxon>
        <taxon>Pseudomonadota</taxon>
        <taxon>Gammaproteobacteria</taxon>
        <taxon>Pseudomonadales</taxon>
        <taxon>Pseudomonadaceae</taxon>
        <taxon>Pseudomonas</taxon>
    </lineage>
</organism>
<feature type="transmembrane region" description="Helical" evidence="7">
    <location>
        <begin position="55"/>
        <end position="75"/>
    </location>
</feature>
<feature type="domain" description="YetF-like N-terminal transmembrane" evidence="9">
    <location>
        <begin position="5"/>
        <end position="74"/>
    </location>
</feature>
<evidence type="ECO:0000313" key="10">
    <source>
        <dbReference type="EMBL" id="MBD1600144.1"/>
    </source>
</evidence>
<keyword evidence="4 7" id="KW-0812">Transmembrane</keyword>
<dbReference type="InterPro" id="IPR007353">
    <property type="entry name" value="DUF421"/>
</dbReference>
<gene>
    <name evidence="10" type="ORF">HAQ05_15720</name>
</gene>
<keyword evidence="3" id="KW-1003">Cell membrane</keyword>
<dbReference type="PANTHER" id="PTHR34582:SF6">
    <property type="entry name" value="UPF0702 TRANSMEMBRANE PROTEIN YCAP"/>
    <property type="match status" value="1"/>
</dbReference>
<name>A0ABR7Z485_9PSED</name>
<proteinExistence type="inferred from homology"/>
<comment type="caution">
    <text evidence="10">The sequence shown here is derived from an EMBL/GenBank/DDBJ whole genome shotgun (WGS) entry which is preliminary data.</text>
</comment>
<dbReference type="EMBL" id="JAAOCA010000019">
    <property type="protein sequence ID" value="MBD1600144.1"/>
    <property type="molecule type" value="Genomic_DNA"/>
</dbReference>
<protein>
    <submittedName>
        <fullName evidence="10">DUF421 domain-containing protein</fullName>
    </submittedName>
</protein>
<dbReference type="PANTHER" id="PTHR34582">
    <property type="entry name" value="UPF0702 TRANSMEMBRANE PROTEIN YCAP"/>
    <property type="match status" value="1"/>
</dbReference>
<evidence type="ECO:0000313" key="11">
    <source>
        <dbReference type="Proteomes" id="UP000805841"/>
    </source>
</evidence>